<dbReference type="InterPro" id="IPR001437">
    <property type="entry name" value="Tscrpt_elong_fac_GreA/B_C"/>
</dbReference>
<dbReference type="KEGG" id="rgu:A4W93_28880"/>
<dbReference type="PANTHER" id="PTHR30437">
    <property type="entry name" value="TRANSCRIPTION ELONGATION FACTOR GREA"/>
    <property type="match status" value="1"/>
</dbReference>
<dbReference type="GO" id="GO:0003677">
    <property type="term" value="F:DNA binding"/>
    <property type="evidence" value="ECO:0007669"/>
    <property type="project" value="InterPro"/>
</dbReference>
<dbReference type="PANTHER" id="PTHR30437:SF5">
    <property type="entry name" value="REGULATOR OF NUCLEOSIDE DIPHOSPHATE KINASE"/>
    <property type="match status" value="1"/>
</dbReference>
<gene>
    <name evidence="1" type="ORF">A4W93_28880</name>
</gene>
<dbReference type="EMBL" id="CP015118">
    <property type="protein sequence ID" value="ARN23588.1"/>
    <property type="molecule type" value="Genomic_DNA"/>
</dbReference>
<dbReference type="AlphaFoldDB" id="A0A1W6LH89"/>
<accession>A0A1W6LH89</accession>
<dbReference type="Gene3D" id="3.10.50.30">
    <property type="entry name" value="Transcription elongation factor, GreA/GreB, C-terminal domain"/>
    <property type="match status" value="1"/>
</dbReference>
<proteinExistence type="predicted"/>
<dbReference type="RefSeq" id="WP_085753916.1">
    <property type="nucleotide sequence ID" value="NZ_BSPR01000022.1"/>
</dbReference>
<evidence type="ECO:0000313" key="1">
    <source>
        <dbReference type="EMBL" id="ARN23588.1"/>
    </source>
</evidence>
<protein>
    <submittedName>
        <fullName evidence="1">Uncharacterized protein</fullName>
    </submittedName>
</protein>
<keyword evidence="2" id="KW-1185">Reference proteome</keyword>
<evidence type="ECO:0000313" key="2">
    <source>
        <dbReference type="Proteomes" id="UP000193427"/>
    </source>
</evidence>
<dbReference type="OrthoDB" id="192847at2"/>
<sequence length="136" mass="14266">MEHLLADERLLSELDHVRLTTLVRRTPAAAGGPLDLLLDGAHTVMPREVPPDVVTMNSRVRVADVKTGVPSVLTLSYPDEADAAAGHVSVLSPLGAALLGRRVGATVSWSAPDGRGHGIVVSALEYQPELAGDYTA</sequence>
<dbReference type="GO" id="GO:0070063">
    <property type="term" value="F:RNA polymerase binding"/>
    <property type="evidence" value="ECO:0007669"/>
    <property type="project" value="InterPro"/>
</dbReference>
<dbReference type="GO" id="GO:0032784">
    <property type="term" value="P:regulation of DNA-templated transcription elongation"/>
    <property type="evidence" value="ECO:0007669"/>
    <property type="project" value="InterPro"/>
</dbReference>
<dbReference type="Pfam" id="PF01272">
    <property type="entry name" value="GreA_GreB"/>
    <property type="match status" value="1"/>
</dbReference>
<dbReference type="NCBIfam" id="NF004396">
    <property type="entry name" value="PRK05753.1"/>
    <property type="match status" value="1"/>
</dbReference>
<organism evidence="1 2">
    <name type="scientific">Piscinibacter gummiphilus</name>
    <dbReference type="NCBI Taxonomy" id="946333"/>
    <lineage>
        <taxon>Bacteria</taxon>
        <taxon>Pseudomonadati</taxon>
        <taxon>Pseudomonadota</taxon>
        <taxon>Betaproteobacteria</taxon>
        <taxon>Burkholderiales</taxon>
        <taxon>Sphaerotilaceae</taxon>
        <taxon>Piscinibacter</taxon>
    </lineage>
</organism>
<dbReference type="SUPFAM" id="SSF54534">
    <property type="entry name" value="FKBP-like"/>
    <property type="match status" value="1"/>
</dbReference>
<dbReference type="InterPro" id="IPR036953">
    <property type="entry name" value="GreA/GreB_C_sf"/>
</dbReference>
<name>A0A1W6LH89_9BURK</name>
<dbReference type="GO" id="GO:0006354">
    <property type="term" value="P:DNA-templated transcription elongation"/>
    <property type="evidence" value="ECO:0007669"/>
    <property type="project" value="TreeGrafter"/>
</dbReference>
<dbReference type="Proteomes" id="UP000193427">
    <property type="component" value="Chromosome"/>
</dbReference>
<dbReference type="STRING" id="946333.A4W93_28880"/>
<dbReference type="InterPro" id="IPR023459">
    <property type="entry name" value="Tscrpt_elong_fac_GreA/B_fam"/>
</dbReference>
<reference evidence="1 2" key="1">
    <citation type="submission" date="2016-04" db="EMBL/GenBank/DDBJ databases">
        <title>Complete genome sequence of natural rubber-degrading, novel Gram-negative bacterium, Rhizobacter gummiphilus strain NS21.</title>
        <authorList>
            <person name="Tabata M."/>
            <person name="Kasai D."/>
            <person name="Fukuda M."/>
        </authorList>
    </citation>
    <scope>NUCLEOTIDE SEQUENCE [LARGE SCALE GENOMIC DNA]</scope>
    <source>
        <strain evidence="1 2">NS21</strain>
    </source>
</reference>